<dbReference type="Proteomes" id="UP000541444">
    <property type="component" value="Unassembled WGS sequence"/>
</dbReference>
<protein>
    <submittedName>
        <fullName evidence="1">Uncharacterized protein</fullName>
    </submittedName>
</protein>
<sequence>MLTSLLIGRYLTQVSYYDAWSILSNTRQSLPNIESSNIKSGIISISYLRTYLTITGDREDDITIAHIFILFMMGYLWFQTANDTIPLEYLAAVADLDETAEYDRGSTILVSL</sequence>
<reference evidence="1 2" key="1">
    <citation type="journal article" date="2020" name="IScience">
        <title>Genome Sequencing of the Endangered Kingdonia uniflora (Circaeasteraceae, Ranunculales) Reveals Potential Mechanisms of Evolutionary Specialization.</title>
        <authorList>
            <person name="Sun Y."/>
            <person name="Deng T."/>
            <person name="Zhang A."/>
            <person name="Moore M.J."/>
            <person name="Landis J.B."/>
            <person name="Lin N."/>
            <person name="Zhang H."/>
            <person name="Zhang X."/>
            <person name="Huang J."/>
            <person name="Zhang X."/>
            <person name="Sun H."/>
            <person name="Wang H."/>
        </authorList>
    </citation>
    <scope>NUCLEOTIDE SEQUENCE [LARGE SCALE GENOMIC DNA]</scope>
    <source>
        <strain evidence="1">TB1705</strain>
        <tissue evidence="1">Leaf</tissue>
    </source>
</reference>
<name>A0A7J7MQJ2_9MAGN</name>
<proteinExistence type="predicted"/>
<comment type="caution">
    <text evidence="1">The sequence shown here is derived from an EMBL/GenBank/DDBJ whole genome shotgun (WGS) entry which is preliminary data.</text>
</comment>
<evidence type="ECO:0000313" key="2">
    <source>
        <dbReference type="Proteomes" id="UP000541444"/>
    </source>
</evidence>
<dbReference type="OrthoDB" id="10581958at2759"/>
<accession>A0A7J7MQJ2</accession>
<evidence type="ECO:0000313" key="1">
    <source>
        <dbReference type="EMBL" id="KAF6157104.1"/>
    </source>
</evidence>
<dbReference type="EMBL" id="JACGCM010001281">
    <property type="protein sequence ID" value="KAF6157104.1"/>
    <property type="molecule type" value="Genomic_DNA"/>
</dbReference>
<gene>
    <name evidence="1" type="ORF">GIB67_041565</name>
</gene>
<organism evidence="1 2">
    <name type="scientific">Kingdonia uniflora</name>
    <dbReference type="NCBI Taxonomy" id="39325"/>
    <lineage>
        <taxon>Eukaryota</taxon>
        <taxon>Viridiplantae</taxon>
        <taxon>Streptophyta</taxon>
        <taxon>Embryophyta</taxon>
        <taxon>Tracheophyta</taxon>
        <taxon>Spermatophyta</taxon>
        <taxon>Magnoliopsida</taxon>
        <taxon>Ranunculales</taxon>
        <taxon>Circaeasteraceae</taxon>
        <taxon>Kingdonia</taxon>
    </lineage>
</organism>
<dbReference type="AlphaFoldDB" id="A0A7J7MQJ2"/>
<keyword evidence="2" id="KW-1185">Reference proteome</keyword>